<dbReference type="SUPFAM" id="SSF55874">
    <property type="entry name" value="ATPase domain of HSP90 chaperone/DNA topoisomerase II/histidine kinase"/>
    <property type="match status" value="1"/>
</dbReference>
<dbReference type="InterPro" id="IPR051315">
    <property type="entry name" value="Bact_Chemotaxis_CheA"/>
</dbReference>
<evidence type="ECO:0000256" key="11">
    <source>
        <dbReference type="ARBA" id="ARBA00022840"/>
    </source>
</evidence>
<dbReference type="EMBL" id="CZBY01000003">
    <property type="protein sequence ID" value="CUQ82900.1"/>
    <property type="molecule type" value="Genomic_DNA"/>
</dbReference>
<evidence type="ECO:0000256" key="14">
    <source>
        <dbReference type="PROSITE-ProRule" id="PRU00110"/>
    </source>
</evidence>
<dbReference type="FunFam" id="3.30.565.10:FF:000016">
    <property type="entry name" value="Chemotaxis protein CheA, putative"/>
    <property type="match status" value="1"/>
</dbReference>
<dbReference type="InterPro" id="IPR036641">
    <property type="entry name" value="HPT_dom_sf"/>
</dbReference>
<feature type="domain" description="CheW-like" evidence="17">
    <location>
        <begin position="575"/>
        <end position="710"/>
    </location>
</feature>
<evidence type="ECO:0000256" key="5">
    <source>
        <dbReference type="ARBA" id="ARBA00022490"/>
    </source>
</evidence>
<dbReference type="InterPro" id="IPR005467">
    <property type="entry name" value="His_kinase_dom"/>
</dbReference>
<dbReference type="Gene3D" id="1.20.120.160">
    <property type="entry name" value="HPT domain"/>
    <property type="match status" value="1"/>
</dbReference>
<name>A0A174ZIB4_9FIRM</name>
<dbReference type="InterPro" id="IPR004358">
    <property type="entry name" value="Sig_transdc_His_kin-like_C"/>
</dbReference>
<dbReference type="Gene3D" id="1.10.287.560">
    <property type="entry name" value="Histidine kinase CheA-like, homodimeric domain"/>
    <property type="match status" value="1"/>
</dbReference>
<dbReference type="PANTHER" id="PTHR43395:SF10">
    <property type="entry name" value="CHEMOTAXIS PROTEIN CHEA"/>
    <property type="match status" value="1"/>
</dbReference>
<evidence type="ECO:0000256" key="6">
    <source>
        <dbReference type="ARBA" id="ARBA00022500"/>
    </source>
</evidence>
<gene>
    <name evidence="19" type="primary">cheA</name>
    <name evidence="19" type="ORF">ERS852540_00588</name>
</gene>
<comment type="catalytic activity">
    <reaction evidence="1">
        <text>ATP + protein L-histidine = ADP + protein N-phospho-L-histidine.</text>
        <dbReference type="EC" id="2.7.13.3"/>
    </reaction>
</comment>
<dbReference type="SMART" id="SM00073">
    <property type="entry name" value="HPT"/>
    <property type="match status" value="1"/>
</dbReference>
<keyword evidence="6" id="KW-0145">Chemotaxis</keyword>
<dbReference type="PROSITE" id="PS50894">
    <property type="entry name" value="HPT"/>
    <property type="match status" value="1"/>
</dbReference>
<dbReference type="CDD" id="cd16916">
    <property type="entry name" value="HATPase_CheA-like"/>
    <property type="match status" value="1"/>
</dbReference>
<dbReference type="SUPFAM" id="SSF47384">
    <property type="entry name" value="Homodimeric domain of signal transducing histidine kinase"/>
    <property type="match status" value="1"/>
</dbReference>
<dbReference type="EC" id="2.7.13.3" evidence="3"/>
<evidence type="ECO:0000256" key="4">
    <source>
        <dbReference type="ARBA" id="ARBA00021495"/>
    </source>
</evidence>
<dbReference type="GO" id="GO:0005737">
    <property type="term" value="C:cytoplasm"/>
    <property type="evidence" value="ECO:0007669"/>
    <property type="project" value="UniProtKB-SubCell"/>
</dbReference>
<evidence type="ECO:0000256" key="3">
    <source>
        <dbReference type="ARBA" id="ARBA00012438"/>
    </source>
</evidence>
<dbReference type="PRINTS" id="PR00344">
    <property type="entry name" value="BCTRLSENSOR"/>
</dbReference>
<dbReference type="SMART" id="SM00387">
    <property type="entry name" value="HATPase_c"/>
    <property type="match status" value="1"/>
</dbReference>
<dbReference type="Pfam" id="PF07194">
    <property type="entry name" value="P2"/>
    <property type="match status" value="1"/>
</dbReference>
<dbReference type="InterPro" id="IPR010808">
    <property type="entry name" value="CheA_P2-bd"/>
</dbReference>
<feature type="region of interest" description="Disordered" evidence="15">
    <location>
        <begin position="263"/>
        <end position="318"/>
    </location>
</feature>
<dbReference type="Pfam" id="PF01584">
    <property type="entry name" value="CheW"/>
    <property type="match status" value="1"/>
</dbReference>
<dbReference type="InterPro" id="IPR035891">
    <property type="entry name" value="CheY-binding_CheA"/>
</dbReference>
<keyword evidence="10" id="KW-0418">Kinase</keyword>
<dbReference type="InterPro" id="IPR004105">
    <property type="entry name" value="CheA-like_dim"/>
</dbReference>
<evidence type="ECO:0000256" key="1">
    <source>
        <dbReference type="ARBA" id="ARBA00000085"/>
    </source>
</evidence>
<evidence type="ECO:0000256" key="9">
    <source>
        <dbReference type="ARBA" id="ARBA00022741"/>
    </source>
</evidence>
<dbReference type="PROSITE" id="PS50109">
    <property type="entry name" value="HIS_KIN"/>
    <property type="match status" value="1"/>
</dbReference>
<feature type="region of interest" description="Disordered" evidence="15">
    <location>
        <begin position="140"/>
        <end position="172"/>
    </location>
</feature>
<proteinExistence type="predicted"/>
<evidence type="ECO:0000256" key="2">
    <source>
        <dbReference type="ARBA" id="ARBA00004496"/>
    </source>
</evidence>
<comment type="subcellular location">
    <subcellularLocation>
        <location evidence="2">Cytoplasm</location>
    </subcellularLocation>
</comment>
<organism evidence="19 20">
    <name type="scientific">[Eubacterium] siraeum</name>
    <dbReference type="NCBI Taxonomy" id="39492"/>
    <lineage>
        <taxon>Bacteria</taxon>
        <taxon>Bacillati</taxon>
        <taxon>Bacillota</taxon>
        <taxon>Clostridia</taxon>
        <taxon>Eubacteriales</taxon>
        <taxon>Oscillospiraceae</taxon>
        <taxon>Oscillospiraceae incertae sedis</taxon>
    </lineage>
</organism>
<dbReference type="Proteomes" id="UP000095662">
    <property type="component" value="Unassembled WGS sequence"/>
</dbReference>
<feature type="domain" description="Histidine kinase" evidence="16">
    <location>
        <begin position="334"/>
        <end position="573"/>
    </location>
</feature>
<dbReference type="InterPro" id="IPR037052">
    <property type="entry name" value="CheA-like_P2_sf"/>
</dbReference>
<dbReference type="InterPro" id="IPR036097">
    <property type="entry name" value="HisK_dim/P_sf"/>
</dbReference>
<dbReference type="SUPFAM" id="SSF55052">
    <property type="entry name" value="CheY-binding domain of CheA"/>
    <property type="match status" value="1"/>
</dbReference>
<sequence length="710" mass="77460">MAKVEPGMESMLEMYIFETNTLLEQLDEILLRTEDANVFSQEDINEIFRIMHTIKGSSAMMGFENLQHLAHKGEDMFFVIREKPEIAKDAHFVYELIFEVSDLYKAEIEYIQNSGDDDYTPTDFSETFKKLEDATERLKAMESGAAPSESAPAESAPAAKQEASAAPSGSNVEGSMTVRVFFEDGCKMENLRAFLLLTKIKEVAEVISCTPPDVESNADTAKDIVENGFLVTFKGFDGDNDTVIKAIEGAVNVESYEIIDTPSAAPAEEKPAPAPVKEAAPVAAPAKTEEKPQAQPAPAKPAAKSAVTKAQEDIKKANGGQKHSLISVNLSKLDTLHDIVGEIITTESMVIANPDLEGLELESFSKAARQLRKLTDELQDTVMSIRMVPLAGVFQKMGRIVRDMKIKLNKEAELVLEGETTEVDKSIVDNLNDPLMHLVRNCMDHGIEDDINVRIAEGKPEKGTVKLSAKHSAGEVIITVSDDGAGINCEKVLEKAKENGLLTKPESEYTTKEIQNMILLPGFSTNDTVTEYSGRGVGMDVVRSNIEQCGGTLTVESEEGKGSSFIIRIPLTLAIVEGMKLKVGSTIFTVPISSIKESLMVANNQLLNDTKQGEMIMIRGVCYPILRLHEKFNMPTEVTKLEDGILLLVDVGGKNVCLFADKLIGEQPVVVKPFPKYLSQYNIKAEGLSGCTVMGDGTISLIIDVNNLIG</sequence>
<feature type="domain" description="HPt" evidence="18">
    <location>
        <begin position="4"/>
        <end position="111"/>
    </location>
</feature>
<keyword evidence="11" id="KW-0067">ATP-binding</keyword>
<dbReference type="SMART" id="SM00260">
    <property type="entry name" value="CheW"/>
    <property type="match status" value="1"/>
</dbReference>
<feature type="compositionally biased region" description="Low complexity" evidence="15">
    <location>
        <begin position="141"/>
        <end position="168"/>
    </location>
</feature>
<dbReference type="CDD" id="cd00088">
    <property type="entry name" value="HPT"/>
    <property type="match status" value="1"/>
</dbReference>
<feature type="compositionally biased region" description="Low complexity" evidence="15">
    <location>
        <begin position="275"/>
        <end position="286"/>
    </location>
</feature>
<feature type="compositionally biased region" description="Low complexity" evidence="15">
    <location>
        <begin position="293"/>
        <end position="309"/>
    </location>
</feature>
<dbReference type="AlphaFoldDB" id="A0A174ZIB4"/>
<dbReference type="Pfam" id="PF02895">
    <property type="entry name" value="H-kinase_dim"/>
    <property type="match status" value="1"/>
</dbReference>
<evidence type="ECO:0000256" key="15">
    <source>
        <dbReference type="SAM" id="MobiDB-lite"/>
    </source>
</evidence>
<comment type="function">
    <text evidence="13">Involved in the transmission of sensory signals from the chemoreceptors to the flagellar motors. CheA is autophosphorylated; it can transfer its phosphate group to either CheB or CheY.</text>
</comment>
<evidence type="ECO:0000259" key="16">
    <source>
        <dbReference type="PROSITE" id="PS50109"/>
    </source>
</evidence>
<evidence type="ECO:0000313" key="20">
    <source>
        <dbReference type="Proteomes" id="UP000095662"/>
    </source>
</evidence>
<evidence type="ECO:0000256" key="7">
    <source>
        <dbReference type="ARBA" id="ARBA00022553"/>
    </source>
</evidence>
<keyword evidence="5" id="KW-0963">Cytoplasm</keyword>
<dbReference type="InterPro" id="IPR003594">
    <property type="entry name" value="HATPase_dom"/>
</dbReference>
<evidence type="ECO:0000256" key="12">
    <source>
        <dbReference type="ARBA" id="ARBA00023012"/>
    </source>
</evidence>
<evidence type="ECO:0000256" key="13">
    <source>
        <dbReference type="ARBA" id="ARBA00035100"/>
    </source>
</evidence>
<dbReference type="InterPro" id="IPR002545">
    <property type="entry name" value="CheW-lke_dom"/>
</dbReference>
<dbReference type="STRING" id="39492.ERS852540_00588"/>
<dbReference type="Pfam" id="PF02518">
    <property type="entry name" value="HATPase_c"/>
    <property type="match status" value="1"/>
</dbReference>
<dbReference type="SUPFAM" id="SSF50341">
    <property type="entry name" value="CheW-like"/>
    <property type="match status" value="1"/>
</dbReference>
<evidence type="ECO:0000259" key="17">
    <source>
        <dbReference type="PROSITE" id="PS50851"/>
    </source>
</evidence>
<dbReference type="InterPro" id="IPR036061">
    <property type="entry name" value="CheW-like_dom_sf"/>
</dbReference>
<evidence type="ECO:0000313" key="19">
    <source>
        <dbReference type="EMBL" id="CUQ82900.1"/>
    </source>
</evidence>
<dbReference type="SMART" id="SM01231">
    <property type="entry name" value="H-kinase_dim"/>
    <property type="match status" value="1"/>
</dbReference>
<protein>
    <recommendedName>
        <fullName evidence="4">Chemotaxis protein CheA</fullName>
        <ecNumber evidence="3">2.7.13.3</ecNumber>
    </recommendedName>
</protein>
<feature type="modified residue" description="Phosphohistidine" evidence="14">
    <location>
        <position position="52"/>
    </location>
</feature>
<dbReference type="GO" id="GO:0000155">
    <property type="term" value="F:phosphorelay sensor kinase activity"/>
    <property type="evidence" value="ECO:0007669"/>
    <property type="project" value="InterPro"/>
</dbReference>
<dbReference type="PROSITE" id="PS50851">
    <property type="entry name" value="CHEW"/>
    <property type="match status" value="1"/>
</dbReference>
<dbReference type="Gene3D" id="2.30.30.40">
    <property type="entry name" value="SH3 Domains"/>
    <property type="match status" value="1"/>
</dbReference>
<dbReference type="GO" id="GO:0006935">
    <property type="term" value="P:chemotaxis"/>
    <property type="evidence" value="ECO:0007669"/>
    <property type="project" value="UniProtKB-KW"/>
</dbReference>
<dbReference type="SUPFAM" id="SSF47226">
    <property type="entry name" value="Histidine-containing phosphotransfer domain, HPT domain"/>
    <property type="match status" value="1"/>
</dbReference>
<evidence type="ECO:0000256" key="10">
    <source>
        <dbReference type="ARBA" id="ARBA00022777"/>
    </source>
</evidence>
<dbReference type="GO" id="GO:0005524">
    <property type="term" value="F:ATP binding"/>
    <property type="evidence" value="ECO:0007669"/>
    <property type="project" value="UniProtKB-KW"/>
</dbReference>
<reference evidence="19 20" key="1">
    <citation type="submission" date="2015-09" db="EMBL/GenBank/DDBJ databases">
        <authorList>
            <consortium name="Pathogen Informatics"/>
        </authorList>
    </citation>
    <scope>NUCLEOTIDE SEQUENCE [LARGE SCALE GENOMIC DNA]</scope>
    <source>
        <strain evidence="19 20">2789STDY5834928</strain>
    </source>
</reference>
<accession>A0A174ZIB4</accession>
<dbReference type="Pfam" id="PF01627">
    <property type="entry name" value="Hpt"/>
    <property type="match status" value="1"/>
</dbReference>
<keyword evidence="12" id="KW-0902">Two-component regulatory system</keyword>
<keyword evidence="7 14" id="KW-0597">Phosphoprotein</keyword>
<dbReference type="OrthoDB" id="9803176at2"/>
<evidence type="ECO:0000256" key="8">
    <source>
        <dbReference type="ARBA" id="ARBA00022679"/>
    </source>
</evidence>
<dbReference type="InterPro" id="IPR037006">
    <property type="entry name" value="CheA-like_homodim_sf"/>
</dbReference>
<dbReference type="InterPro" id="IPR008207">
    <property type="entry name" value="Sig_transdc_His_kin_Hpt_dom"/>
</dbReference>
<keyword evidence="9" id="KW-0547">Nucleotide-binding</keyword>
<evidence type="ECO:0000259" key="18">
    <source>
        <dbReference type="PROSITE" id="PS50894"/>
    </source>
</evidence>
<dbReference type="PANTHER" id="PTHR43395">
    <property type="entry name" value="SENSOR HISTIDINE KINASE CHEA"/>
    <property type="match status" value="1"/>
</dbReference>
<dbReference type="InterPro" id="IPR036890">
    <property type="entry name" value="HATPase_C_sf"/>
</dbReference>
<dbReference type="Gene3D" id="3.30.565.10">
    <property type="entry name" value="Histidine kinase-like ATPase, C-terminal domain"/>
    <property type="match status" value="1"/>
</dbReference>
<keyword evidence="8 19" id="KW-0808">Transferase</keyword>
<dbReference type="Gene3D" id="3.30.70.1110">
    <property type="entry name" value="Histidine kinase CheA-like, P2 response regulator-binding domain"/>
    <property type="match status" value="1"/>
</dbReference>